<sequence>MSFDFRVASTADIAPLAALEQECFTFDRLRARNFHWLLGRGNASLIVAVRDGQLAGYALLLFRRRTSLARLYSIAVHPRWRGHGLGPRLLRAAEAGALARDCRGLRLEVRADNPAAIGLYEAHGYRRFAVVEDYYEDHAQALRYEKTILSQAPAPSPCSGCARR</sequence>
<evidence type="ECO:0000313" key="5">
    <source>
        <dbReference type="Proteomes" id="UP000198407"/>
    </source>
</evidence>
<dbReference type="GO" id="GO:0016747">
    <property type="term" value="F:acyltransferase activity, transferring groups other than amino-acyl groups"/>
    <property type="evidence" value="ECO:0007669"/>
    <property type="project" value="InterPro"/>
</dbReference>
<protein>
    <submittedName>
        <fullName evidence="4">Ribosomal protein S18 acetylase RimI</fullName>
    </submittedName>
</protein>
<dbReference type="STRING" id="1215104.GCA_000730585_00673"/>
<dbReference type="AlphaFoldDB" id="A0A239EJK5"/>
<gene>
    <name evidence="4" type="ORF">SAMN05444352_10832</name>
</gene>
<keyword evidence="4" id="KW-0687">Ribonucleoprotein</keyword>
<evidence type="ECO:0000256" key="2">
    <source>
        <dbReference type="ARBA" id="ARBA00023315"/>
    </source>
</evidence>
<keyword evidence="5" id="KW-1185">Reference proteome</keyword>
<evidence type="ECO:0000259" key="3">
    <source>
        <dbReference type="PROSITE" id="PS51186"/>
    </source>
</evidence>
<keyword evidence="4" id="KW-0689">Ribosomal protein</keyword>
<dbReference type="PROSITE" id="PS51186">
    <property type="entry name" value="GNAT"/>
    <property type="match status" value="1"/>
</dbReference>
<organism evidence="4 5">
    <name type="scientific">Pseudomonas japonica</name>
    <dbReference type="NCBI Taxonomy" id="256466"/>
    <lineage>
        <taxon>Bacteria</taxon>
        <taxon>Pseudomonadati</taxon>
        <taxon>Pseudomonadota</taxon>
        <taxon>Gammaproteobacteria</taxon>
        <taxon>Pseudomonadales</taxon>
        <taxon>Pseudomonadaceae</taxon>
        <taxon>Pseudomonas</taxon>
    </lineage>
</organism>
<feature type="domain" description="N-acetyltransferase" evidence="3">
    <location>
        <begin position="3"/>
        <end position="149"/>
    </location>
</feature>
<dbReference type="Gene3D" id="3.40.630.30">
    <property type="match status" value="1"/>
</dbReference>
<proteinExistence type="predicted"/>
<dbReference type="Pfam" id="PF00583">
    <property type="entry name" value="Acetyltransf_1"/>
    <property type="match status" value="1"/>
</dbReference>
<name>A0A239EJK5_9PSED</name>
<dbReference type="InterPro" id="IPR016181">
    <property type="entry name" value="Acyl_CoA_acyltransferase"/>
</dbReference>
<dbReference type="OrthoDB" id="27442at2"/>
<dbReference type="EMBL" id="FZOL01000008">
    <property type="protein sequence ID" value="SNS44845.1"/>
    <property type="molecule type" value="Genomic_DNA"/>
</dbReference>
<keyword evidence="1" id="KW-0808">Transferase</keyword>
<dbReference type="CDD" id="cd04301">
    <property type="entry name" value="NAT_SF"/>
    <property type="match status" value="1"/>
</dbReference>
<dbReference type="SUPFAM" id="SSF55729">
    <property type="entry name" value="Acyl-CoA N-acyltransferases (Nat)"/>
    <property type="match status" value="1"/>
</dbReference>
<dbReference type="GO" id="GO:0005840">
    <property type="term" value="C:ribosome"/>
    <property type="evidence" value="ECO:0007669"/>
    <property type="project" value="UniProtKB-KW"/>
</dbReference>
<dbReference type="InterPro" id="IPR000182">
    <property type="entry name" value="GNAT_dom"/>
</dbReference>
<evidence type="ECO:0000256" key="1">
    <source>
        <dbReference type="ARBA" id="ARBA00022679"/>
    </source>
</evidence>
<evidence type="ECO:0000313" key="4">
    <source>
        <dbReference type="EMBL" id="SNS44845.1"/>
    </source>
</evidence>
<accession>A0A239EJK5</accession>
<reference evidence="5" key="1">
    <citation type="submission" date="2017-06" db="EMBL/GenBank/DDBJ databases">
        <authorList>
            <person name="Varghese N."/>
            <person name="Submissions S."/>
        </authorList>
    </citation>
    <scope>NUCLEOTIDE SEQUENCE [LARGE SCALE GENOMIC DNA]</scope>
    <source>
        <strain evidence="5">DSM 22348</strain>
    </source>
</reference>
<dbReference type="InterPro" id="IPR050832">
    <property type="entry name" value="Bact_Acetyltransf"/>
</dbReference>
<dbReference type="PANTHER" id="PTHR43877">
    <property type="entry name" value="AMINOALKYLPHOSPHONATE N-ACETYLTRANSFERASE-RELATED-RELATED"/>
    <property type="match status" value="1"/>
</dbReference>
<keyword evidence="2" id="KW-0012">Acyltransferase</keyword>
<dbReference type="Proteomes" id="UP000198407">
    <property type="component" value="Unassembled WGS sequence"/>
</dbReference>